<evidence type="ECO:0000256" key="8">
    <source>
        <dbReference type="ARBA" id="ARBA00031423"/>
    </source>
</evidence>
<dbReference type="SUPFAM" id="SSF51445">
    <property type="entry name" value="(Trans)glycosidases"/>
    <property type="match status" value="1"/>
</dbReference>
<evidence type="ECO:0000313" key="11">
    <source>
        <dbReference type="Proteomes" id="UP000607645"/>
    </source>
</evidence>
<keyword evidence="11" id="KW-1185">Reference proteome</keyword>
<dbReference type="InterPro" id="IPR017853">
    <property type="entry name" value="GH"/>
</dbReference>
<keyword evidence="7" id="KW-0119">Carbohydrate metabolism</keyword>
<evidence type="ECO:0000256" key="3">
    <source>
        <dbReference type="ARBA" id="ARBA00012560"/>
    </source>
</evidence>
<dbReference type="GO" id="GO:0005975">
    <property type="term" value="P:carbohydrate metabolic process"/>
    <property type="evidence" value="ECO:0007669"/>
    <property type="project" value="InterPro"/>
</dbReference>
<organism evidence="10 11">
    <name type="scientific">Lawsonibacter faecis</name>
    <dbReference type="NCBI Taxonomy" id="2763052"/>
    <lineage>
        <taxon>Bacteria</taxon>
        <taxon>Bacillati</taxon>
        <taxon>Bacillota</taxon>
        <taxon>Clostridia</taxon>
        <taxon>Eubacteriales</taxon>
        <taxon>Oscillospiraceae</taxon>
        <taxon>Lawsonibacter</taxon>
    </lineage>
</organism>
<dbReference type="PANTHER" id="PTHR32438">
    <property type="entry name" value="4-ALPHA-GLUCANOTRANSFERASE DPE1, CHLOROPLASTIC/AMYLOPLASTIC"/>
    <property type="match status" value="1"/>
</dbReference>
<evidence type="ECO:0000256" key="4">
    <source>
        <dbReference type="ARBA" id="ARBA00020295"/>
    </source>
</evidence>
<dbReference type="EMBL" id="JACOPQ010000013">
    <property type="protein sequence ID" value="MBC5738250.1"/>
    <property type="molecule type" value="Genomic_DNA"/>
</dbReference>
<keyword evidence="6" id="KW-0808">Transferase</keyword>
<comment type="catalytic activity">
    <reaction evidence="1">
        <text>Transfers a segment of a (1-&gt;4)-alpha-D-glucan to a new position in an acceptor, which may be glucose or a (1-&gt;4)-alpha-D-glucan.</text>
        <dbReference type="EC" id="2.4.1.25"/>
    </reaction>
</comment>
<gene>
    <name evidence="10" type="ORF">H8S62_14650</name>
</gene>
<evidence type="ECO:0000256" key="9">
    <source>
        <dbReference type="ARBA" id="ARBA00031501"/>
    </source>
</evidence>
<dbReference type="Proteomes" id="UP000607645">
    <property type="component" value="Unassembled WGS sequence"/>
</dbReference>
<dbReference type="GO" id="GO:0004134">
    <property type="term" value="F:4-alpha-glucanotransferase activity"/>
    <property type="evidence" value="ECO:0007669"/>
    <property type="project" value="UniProtKB-EC"/>
</dbReference>
<proteinExistence type="inferred from homology"/>
<dbReference type="EC" id="2.4.1.25" evidence="3"/>
<evidence type="ECO:0000256" key="7">
    <source>
        <dbReference type="ARBA" id="ARBA00023277"/>
    </source>
</evidence>
<name>A0A8J6JNY6_9FIRM</name>
<reference evidence="10" key="1">
    <citation type="submission" date="2020-08" db="EMBL/GenBank/DDBJ databases">
        <title>Genome public.</title>
        <authorList>
            <person name="Liu C."/>
            <person name="Sun Q."/>
        </authorList>
    </citation>
    <scope>NUCLEOTIDE SEQUENCE</scope>
    <source>
        <strain evidence="10">NSJ-52</strain>
    </source>
</reference>
<protein>
    <recommendedName>
        <fullName evidence="4">4-alpha-glucanotransferase</fullName>
        <ecNumber evidence="3">2.4.1.25</ecNumber>
    </recommendedName>
    <alternativeName>
        <fullName evidence="8">Amylomaltase</fullName>
    </alternativeName>
    <alternativeName>
        <fullName evidence="9">Disproportionating enzyme</fullName>
    </alternativeName>
</protein>
<dbReference type="Gene3D" id="3.20.20.80">
    <property type="entry name" value="Glycosidases"/>
    <property type="match status" value="1"/>
</dbReference>
<dbReference type="Pfam" id="PF02446">
    <property type="entry name" value="Glyco_hydro_77"/>
    <property type="match status" value="1"/>
</dbReference>
<keyword evidence="5" id="KW-0328">Glycosyltransferase</keyword>
<dbReference type="AlphaFoldDB" id="A0A8J6JNY6"/>
<evidence type="ECO:0000256" key="6">
    <source>
        <dbReference type="ARBA" id="ARBA00022679"/>
    </source>
</evidence>
<accession>A0A8J6JNY6</accession>
<evidence type="ECO:0000256" key="2">
    <source>
        <dbReference type="ARBA" id="ARBA00005684"/>
    </source>
</evidence>
<evidence type="ECO:0000256" key="5">
    <source>
        <dbReference type="ARBA" id="ARBA00022676"/>
    </source>
</evidence>
<comment type="caution">
    <text evidence="10">The sequence shown here is derived from an EMBL/GenBank/DDBJ whole genome shotgun (WGS) entry which is preliminary data.</text>
</comment>
<sequence length="481" mass="52977">MNGRSSGILLPVFSLPGPYGVGSLGKGARAFVDFLVQAGQHYWQILPLVPPGDADSPYMSPSSFAGNPYFIDLDALAEEGLLTPDELASARRDTPDRVDYAFLRKTRPPLLRRAYERSGDAWAAHTSDFVKAAPWAGDYARFAALRAQLDAPRSHWPSPAPEPDGDEVGFHLFLQTVFFRQWFALRQYANARGVSIIGDLPIYVSDDSAEFWARPELFQVDGHGSPSAVAGVPPDAFSASGQHWGNPLYDWTGHREEVFSWWTERMAWAAELYDVVRIDHFRAFHTYWSIPAGDTVALNGHWEPGPGMELIERIQAAVPTLNIIAEDLGDLDADALSFLQHSGLPGMKVLVYAFDSQGESAYLPHNCPTDSVAYTGTHDTPTFVQWLFDEASPADRDFAADYLRLRADEGFGWGGVAGAWSTASRLAIAPMQDVLGLGADARTNTPGTTGPHNWSWRVREAAFNGDVAAKLRHITHTYRRG</sequence>
<dbReference type="InterPro" id="IPR003385">
    <property type="entry name" value="Glyco_hydro_77"/>
</dbReference>
<evidence type="ECO:0000256" key="1">
    <source>
        <dbReference type="ARBA" id="ARBA00000439"/>
    </source>
</evidence>
<dbReference type="NCBIfam" id="NF011080">
    <property type="entry name" value="PRK14508.1-3"/>
    <property type="match status" value="1"/>
</dbReference>
<dbReference type="PANTHER" id="PTHR32438:SF5">
    <property type="entry name" value="4-ALPHA-GLUCANOTRANSFERASE DPE1, CHLOROPLASTIC_AMYLOPLASTIC"/>
    <property type="match status" value="1"/>
</dbReference>
<evidence type="ECO:0000313" key="10">
    <source>
        <dbReference type="EMBL" id="MBC5738250.1"/>
    </source>
</evidence>
<comment type="similarity">
    <text evidence="2">Belongs to the disproportionating enzyme family.</text>
</comment>
<dbReference type="RefSeq" id="WP_186920027.1">
    <property type="nucleotide sequence ID" value="NZ_JACOPQ010000013.1"/>
</dbReference>